<dbReference type="Proteomes" id="UP000050454">
    <property type="component" value="Unassembled WGS sequence"/>
</dbReference>
<name>A0A0N8H9C0_9BACT</name>
<feature type="signal peptide" evidence="2">
    <location>
        <begin position="1"/>
        <end position="18"/>
    </location>
</feature>
<reference evidence="3 4" key="1">
    <citation type="submission" date="2015-07" db="EMBL/GenBank/DDBJ databases">
        <title>The draft genome sequence of Leadbetterella sp. JN14-9.</title>
        <authorList>
            <person name="Liu Y."/>
            <person name="Du J."/>
            <person name="Shao Z."/>
        </authorList>
    </citation>
    <scope>NUCLEOTIDE SEQUENCE [LARGE SCALE GENOMIC DNA]</scope>
    <source>
        <strain evidence="3 4">JN14-9</strain>
    </source>
</reference>
<evidence type="ECO:0000313" key="4">
    <source>
        <dbReference type="Proteomes" id="UP000050454"/>
    </source>
</evidence>
<evidence type="ECO:0000313" key="3">
    <source>
        <dbReference type="EMBL" id="KPM46948.1"/>
    </source>
</evidence>
<keyword evidence="2" id="KW-0732">Signal</keyword>
<dbReference type="SUPFAM" id="SSF54427">
    <property type="entry name" value="NTF2-like"/>
    <property type="match status" value="1"/>
</dbReference>
<dbReference type="OrthoDB" id="8445243at2"/>
<accession>A0A0N8H9C0</accession>
<dbReference type="AlphaFoldDB" id="A0A0N8H9C0"/>
<keyword evidence="4" id="KW-1185">Reference proteome</keyword>
<dbReference type="STRING" id="1605367.AFM12_17090"/>
<dbReference type="Pfam" id="PF12893">
    <property type="entry name" value="Lumazine_bd_2"/>
    <property type="match status" value="1"/>
</dbReference>
<gene>
    <name evidence="3" type="ORF">AFM12_17090</name>
</gene>
<dbReference type="InterPro" id="IPR039437">
    <property type="entry name" value="FrzH/put_lumazine-bd"/>
</dbReference>
<organism evidence="3 4">
    <name type="scientific">Jiulongibacter sediminis</name>
    <dbReference type="NCBI Taxonomy" id="1605367"/>
    <lineage>
        <taxon>Bacteria</taxon>
        <taxon>Pseudomonadati</taxon>
        <taxon>Bacteroidota</taxon>
        <taxon>Cytophagia</taxon>
        <taxon>Cytophagales</taxon>
        <taxon>Leadbetterellaceae</taxon>
        <taxon>Jiulongibacter</taxon>
    </lineage>
</organism>
<proteinExistence type="predicted"/>
<dbReference type="InterPro" id="IPR032710">
    <property type="entry name" value="NTF2-like_dom_sf"/>
</dbReference>
<feature type="compositionally biased region" description="Low complexity" evidence="1">
    <location>
        <begin position="138"/>
        <end position="151"/>
    </location>
</feature>
<protein>
    <submittedName>
        <fullName evidence="3">Uncharacterized protein</fullName>
    </submittedName>
</protein>
<feature type="chain" id="PRO_5006026296" evidence="2">
    <location>
        <begin position="19"/>
        <end position="172"/>
    </location>
</feature>
<comment type="caution">
    <text evidence="3">The sequence shown here is derived from an EMBL/GenBank/DDBJ whole genome shotgun (WGS) entry which is preliminary data.</text>
</comment>
<evidence type="ECO:0000256" key="1">
    <source>
        <dbReference type="SAM" id="MobiDB-lite"/>
    </source>
</evidence>
<feature type="region of interest" description="Disordered" evidence="1">
    <location>
        <begin position="137"/>
        <end position="172"/>
    </location>
</feature>
<sequence>MKPIIILMLFLLSNQILAQSEESGILKTVNDFLDGGTNGNVSQFQGAFVPDAVQRSIGKNGTVIGMTVESLASKLKPGQTMDRQTRIVSWSYAGISAIATTETIYPTSKIVDYLNLLKIGNDWKIVTRVYSRIESDESITSSAGTSSTAVSKPVSTPAPKKKKPEVVIDDGW</sequence>
<evidence type="ECO:0000256" key="2">
    <source>
        <dbReference type="SAM" id="SignalP"/>
    </source>
</evidence>
<dbReference type="Gene3D" id="3.10.450.50">
    <property type="match status" value="1"/>
</dbReference>
<dbReference type="EMBL" id="LGTQ01000013">
    <property type="protein sequence ID" value="KPM46948.1"/>
    <property type="molecule type" value="Genomic_DNA"/>
</dbReference>